<name>A0A8S2PC81_9BILA</name>
<dbReference type="AlphaFoldDB" id="A0A8S2PC81"/>
<feature type="non-terminal residue" evidence="2">
    <location>
        <position position="1"/>
    </location>
</feature>
<comment type="caution">
    <text evidence="2">The sequence shown here is derived from an EMBL/GenBank/DDBJ whole genome shotgun (WGS) entry which is preliminary data.</text>
</comment>
<gene>
    <name evidence="1" type="ORF">OVA965_LOCUS25658</name>
    <name evidence="2" type="ORF">TMI583_LOCUS26393</name>
</gene>
<protein>
    <submittedName>
        <fullName evidence="2">Uncharacterized protein</fullName>
    </submittedName>
</protein>
<dbReference type="EMBL" id="CAJNOK010016044">
    <property type="protein sequence ID" value="CAF1237389.1"/>
    <property type="molecule type" value="Genomic_DNA"/>
</dbReference>
<dbReference type="Proteomes" id="UP000682733">
    <property type="component" value="Unassembled WGS sequence"/>
</dbReference>
<reference evidence="2" key="1">
    <citation type="submission" date="2021-02" db="EMBL/GenBank/DDBJ databases">
        <authorList>
            <person name="Nowell W R."/>
        </authorList>
    </citation>
    <scope>NUCLEOTIDE SEQUENCE</scope>
</reference>
<evidence type="ECO:0000313" key="3">
    <source>
        <dbReference type="Proteomes" id="UP000682733"/>
    </source>
</evidence>
<evidence type="ECO:0000313" key="2">
    <source>
        <dbReference type="EMBL" id="CAF4045081.1"/>
    </source>
</evidence>
<sequence>IVKPVNAYKLNLATFQENTKFVHKSIVVSRVGSIHTVPIRIQLSSADAVLTAVPVTDEYSNVFESKLRELLTELKSSITTIKNNEESLKTDTTSQFAALTSLITTNKNNIENLKAHTPNQLTELKSAIKTVKQTLSRLERKMHECDISTEDYLNYRRIVELHREKQKEGEKRNVYILGLFLIELNKHYKLAVIHEE</sequence>
<organism evidence="2 3">
    <name type="scientific">Didymodactylos carnosus</name>
    <dbReference type="NCBI Taxonomy" id="1234261"/>
    <lineage>
        <taxon>Eukaryota</taxon>
        <taxon>Metazoa</taxon>
        <taxon>Spiralia</taxon>
        <taxon>Gnathifera</taxon>
        <taxon>Rotifera</taxon>
        <taxon>Eurotatoria</taxon>
        <taxon>Bdelloidea</taxon>
        <taxon>Philodinida</taxon>
        <taxon>Philodinidae</taxon>
        <taxon>Didymodactylos</taxon>
    </lineage>
</organism>
<dbReference type="EMBL" id="CAJOBA010037596">
    <property type="protein sequence ID" value="CAF4045081.1"/>
    <property type="molecule type" value="Genomic_DNA"/>
</dbReference>
<accession>A0A8S2PC81</accession>
<dbReference type="Proteomes" id="UP000677228">
    <property type="component" value="Unassembled WGS sequence"/>
</dbReference>
<evidence type="ECO:0000313" key="1">
    <source>
        <dbReference type="EMBL" id="CAF1237389.1"/>
    </source>
</evidence>
<proteinExistence type="predicted"/>